<evidence type="ECO:0000256" key="1">
    <source>
        <dbReference type="ARBA" id="ARBA00001141"/>
    </source>
</evidence>
<keyword evidence="11" id="KW-1185">Reference proteome</keyword>
<protein>
    <recommendedName>
        <fullName evidence="5">1-acylglycerol-3-phosphate O-acyltransferase</fullName>
        <ecNumber evidence="5">2.3.1.51</ecNumber>
    </recommendedName>
</protein>
<dbReference type="InterPro" id="IPR032098">
    <property type="entry name" value="Acyltransf_C"/>
</dbReference>
<feature type="transmembrane region" description="Helical" evidence="8">
    <location>
        <begin position="63"/>
        <end position="79"/>
    </location>
</feature>
<dbReference type="GO" id="GO:0012505">
    <property type="term" value="C:endomembrane system"/>
    <property type="evidence" value="ECO:0007669"/>
    <property type="project" value="TreeGrafter"/>
</dbReference>
<dbReference type="Pfam" id="PF16076">
    <property type="entry name" value="Acyltransf_C"/>
    <property type="match status" value="1"/>
</dbReference>
<feature type="domain" description="Phospholipid/glycerol acyltransferase" evidence="9">
    <location>
        <begin position="100"/>
        <end position="222"/>
    </location>
</feature>
<name>A0A1J6HXF4_NICAT</name>
<dbReference type="KEGG" id="nau:109234372"/>
<evidence type="ECO:0000259" key="9">
    <source>
        <dbReference type="SMART" id="SM00563"/>
    </source>
</evidence>
<dbReference type="EMBL" id="MJEQ01037193">
    <property type="protein sequence ID" value="OIS97049.1"/>
    <property type="molecule type" value="Genomic_DNA"/>
</dbReference>
<gene>
    <name evidence="10" type="primary">LPAT4_1</name>
    <name evidence="10" type="ORF">A4A49_05800</name>
</gene>
<comment type="similarity">
    <text evidence="4">Belongs to the 1-acyl-sn-glycerol-3-phosphate acyltransferase family.</text>
</comment>
<evidence type="ECO:0000256" key="4">
    <source>
        <dbReference type="ARBA" id="ARBA00008655"/>
    </source>
</evidence>
<evidence type="ECO:0000256" key="5">
    <source>
        <dbReference type="ARBA" id="ARBA00013211"/>
    </source>
</evidence>
<accession>A0A1J6HXF4</accession>
<dbReference type="GO" id="GO:0016024">
    <property type="term" value="P:CDP-diacylglycerol biosynthetic process"/>
    <property type="evidence" value="ECO:0007669"/>
    <property type="project" value="UniProtKB-UniPathway"/>
</dbReference>
<dbReference type="CDD" id="cd07990">
    <property type="entry name" value="LPLAT_LCLAT1-like"/>
    <property type="match status" value="1"/>
</dbReference>
<organism evidence="10 11">
    <name type="scientific">Nicotiana attenuata</name>
    <name type="common">Coyote tobacco</name>
    <dbReference type="NCBI Taxonomy" id="49451"/>
    <lineage>
        <taxon>Eukaryota</taxon>
        <taxon>Viridiplantae</taxon>
        <taxon>Streptophyta</taxon>
        <taxon>Embryophyta</taxon>
        <taxon>Tracheophyta</taxon>
        <taxon>Spermatophyta</taxon>
        <taxon>Magnoliopsida</taxon>
        <taxon>eudicotyledons</taxon>
        <taxon>Gunneridae</taxon>
        <taxon>Pentapetalae</taxon>
        <taxon>asterids</taxon>
        <taxon>lamiids</taxon>
        <taxon>Solanales</taxon>
        <taxon>Solanaceae</taxon>
        <taxon>Nicotianoideae</taxon>
        <taxon>Nicotianeae</taxon>
        <taxon>Nicotiana</taxon>
    </lineage>
</organism>
<comment type="caution">
    <text evidence="10">The sequence shown here is derived from an EMBL/GenBank/DDBJ whole genome shotgun (WGS) entry which is preliminary data.</text>
</comment>
<dbReference type="InterPro" id="IPR002123">
    <property type="entry name" value="Plipid/glycerol_acylTrfase"/>
</dbReference>
<feature type="transmembrane region" description="Helical" evidence="8">
    <location>
        <begin position="345"/>
        <end position="362"/>
    </location>
</feature>
<sequence length="381" mass="43843">MKLSQALASDEKAKHFPLTPFRILRGVICLTILLSTAFICLIYFAPVAALLLRFFSTHYSRKVVSFLFGLWLGLWPFLFEKINETRVVFSGEHVPPQERVLLMANHRTEVDWMYLWDLALRKGCLGHIKYLLKKSLMRLPVFGWGFHVLEFIPLERKLEVDEPVIRQMVSTFTNPQDPLWLTVFPEGTDFTEQKCKSSQEFAIKNGLPVLKNVLLPKTKGFYACLEILRSSLDAVYDVTIAYKNQCPTLLDNVFGVDPSQVHIHIRRIPIEEIPASEKEAFAWLMETFQLKDKLLSNFIANGHFPYEGTEEELSTAKCLVNFTLVTAVTGILAFFTFYSFIWFKIYVGLSCLYLASAAYFNYRPQPILGCTNEKSWCRKSS</sequence>
<dbReference type="GO" id="GO:0003841">
    <property type="term" value="F:1-acylglycerol-3-phosphate O-acyltransferase activity"/>
    <property type="evidence" value="ECO:0007669"/>
    <property type="project" value="UniProtKB-EC"/>
</dbReference>
<evidence type="ECO:0000256" key="7">
    <source>
        <dbReference type="ARBA" id="ARBA00023315"/>
    </source>
</evidence>
<reference evidence="10" key="1">
    <citation type="submission" date="2016-11" db="EMBL/GenBank/DDBJ databases">
        <title>The genome of Nicotiana attenuata.</title>
        <authorList>
            <person name="Xu S."/>
            <person name="Brockmoeller T."/>
            <person name="Gaquerel E."/>
            <person name="Navarro A."/>
            <person name="Kuhl H."/>
            <person name="Gase K."/>
            <person name="Ling Z."/>
            <person name="Zhou W."/>
            <person name="Kreitzer C."/>
            <person name="Stanke M."/>
            <person name="Tang H."/>
            <person name="Lyons E."/>
            <person name="Pandey P."/>
            <person name="Pandey S.P."/>
            <person name="Timmermann B."/>
            <person name="Baldwin I.T."/>
        </authorList>
    </citation>
    <scope>NUCLEOTIDE SEQUENCE [LARGE SCALE GENOMIC DNA]</scope>
    <source>
        <strain evidence="10">UT</strain>
    </source>
</reference>
<evidence type="ECO:0000256" key="8">
    <source>
        <dbReference type="SAM" id="Phobius"/>
    </source>
</evidence>
<evidence type="ECO:0000256" key="3">
    <source>
        <dbReference type="ARBA" id="ARBA00005189"/>
    </source>
</evidence>
<evidence type="ECO:0000256" key="2">
    <source>
        <dbReference type="ARBA" id="ARBA00004728"/>
    </source>
</evidence>
<dbReference type="SUPFAM" id="SSF69593">
    <property type="entry name" value="Glycerol-3-phosphate (1)-acyltransferase"/>
    <property type="match status" value="1"/>
</dbReference>
<dbReference type="GeneID" id="109234372"/>
<comment type="pathway">
    <text evidence="3">Lipid metabolism.</text>
</comment>
<evidence type="ECO:0000313" key="11">
    <source>
        <dbReference type="Proteomes" id="UP000187609"/>
    </source>
</evidence>
<keyword evidence="7 10" id="KW-0012">Acyltransferase</keyword>
<dbReference type="SMART" id="SM00563">
    <property type="entry name" value="PlsC"/>
    <property type="match status" value="1"/>
</dbReference>
<dbReference type="PANTHER" id="PTHR10983:SF16">
    <property type="entry name" value="LYSOCARDIOLIPIN ACYLTRANSFERASE 1"/>
    <property type="match status" value="1"/>
</dbReference>
<keyword evidence="6" id="KW-0808">Transferase</keyword>
<dbReference type="AlphaFoldDB" id="A0A1J6HXF4"/>
<comment type="pathway">
    <text evidence="2">Phospholipid metabolism; CDP-diacylglycerol biosynthesis; CDP-diacylglycerol from sn-glycerol 3-phosphate: step 2/3.</text>
</comment>
<dbReference type="UniPathway" id="UPA00557">
    <property type="reaction ID" value="UER00613"/>
</dbReference>
<dbReference type="OrthoDB" id="1218898at2759"/>
<dbReference type="STRING" id="49451.A0A1J6HXF4"/>
<dbReference type="PANTHER" id="PTHR10983">
    <property type="entry name" value="1-ACYLGLYCEROL-3-PHOSPHATE ACYLTRANSFERASE-RELATED"/>
    <property type="match status" value="1"/>
</dbReference>
<dbReference type="Proteomes" id="UP000187609">
    <property type="component" value="Unassembled WGS sequence"/>
</dbReference>
<evidence type="ECO:0000313" key="10">
    <source>
        <dbReference type="EMBL" id="OIS97049.1"/>
    </source>
</evidence>
<dbReference type="OMA" id="ESSAWLM"/>
<dbReference type="EC" id="2.3.1.51" evidence="5"/>
<comment type="catalytic activity">
    <reaction evidence="1">
        <text>a 1-acyl-sn-glycero-3-phosphate + an acyl-CoA = a 1,2-diacyl-sn-glycero-3-phosphate + CoA</text>
        <dbReference type="Rhea" id="RHEA:19709"/>
        <dbReference type="ChEBI" id="CHEBI:57287"/>
        <dbReference type="ChEBI" id="CHEBI:57970"/>
        <dbReference type="ChEBI" id="CHEBI:58342"/>
        <dbReference type="ChEBI" id="CHEBI:58608"/>
        <dbReference type="EC" id="2.3.1.51"/>
    </reaction>
</comment>
<keyword evidence="8" id="KW-0472">Membrane</keyword>
<proteinExistence type="inferred from homology"/>
<evidence type="ECO:0000256" key="6">
    <source>
        <dbReference type="ARBA" id="ARBA00022679"/>
    </source>
</evidence>
<feature type="transmembrane region" description="Helical" evidence="8">
    <location>
        <begin position="319"/>
        <end position="338"/>
    </location>
</feature>
<keyword evidence="8" id="KW-1133">Transmembrane helix</keyword>
<dbReference type="Pfam" id="PF01553">
    <property type="entry name" value="Acyltransferase"/>
    <property type="match status" value="1"/>
</dbReference>
<keyword evidence="8" id="KW-0812">Transmembrane</keyword>
<dbReference type="Gramene" id="OIS97049">
    <property type="protein sequence ID" value="OIS97049"/>
    <property type="gene ID" value="A4A49_05800"/>
</dbReference>
<feature type="transmembrane region" description="Helical" evidence="8">
    <location>
        <begin position="23"/>
        <end position="51"/>
    </location>
</feature>